<feature type="chain" id="PRO_5022672207" evidence="1">
    <location>
        <begin position="34"/>
        <end position="444"/>
    </location>
</feature>
<gene>
    <name evidence="3" type="ORF">FTW19_25200</name>
</gene>
<proteinExistence type="predicted"/>
<feature type="domain" description="Phospholipase C/D" evidence="2">
    <location>
        <begin position="60"/>
        <end position="215"/>
    </location>
</feature>
<evidence type="ECO:0000313" key="4">
    <source>
        <dbReference type="Proteomes" id="UP000321820"/>
    </source>
</evidence>
<organism evidence="3 4">
    <name type="scientific">Terriglobus albidus</name>
    <dbReference type="NCBI Taxonomy" id="1592106"/>
    <lineage>
        <taxon>Bacteria</taxon>
        <taxon>Pseudomonadati</taxon>
        <taxon>Acidobacteriota</taxon>
        <taxon>Terriglobia</taxon>
        <taxon>Terriglobales</taxon>
        <taxon>Acidobacteriaceae</taxon>
        <taxon>Terriglobus</taxon>
    </lineage>
</organism>
<evidence type="ECO:0000259" key="2">
    <source>
        <dbReference type="Pfam" id="PF00882"/>
    </source>
</evidence>
<dbReference type="EMBL" id="CP042806">
    <property type="protein sequence ID" value="QEE31010.1"/>
    <property type="molecule type" value="Genomic_DNA"/>
</dbReference>
<dbReference type="KEGG" id="talb:FTW19_25200"/>
<dbReference type="AlphaFoldDB" id="A0A5B9EJE5"/>
<name>A0A5B9EJE5_9BACT</name>
<keyword evidence="4" id="KW-1185">Reference proteome</keyword>
<sequence length="444" mass="50019">MKNVMALRPFQGFTRVVCLSLLLPFLGATTANAYSVLSHEEVIDMAWTPYLVPLLQARYPGLTADQLREAHSYAYGGCLIQDLGYYPFGNKFYSDMLHYVRTGAFVEALLHDAGNADELAFALGALAHYTADAVGHPYINRLTAEENPKLKKKYGDVVTYEQAKVAHIRTEFGFDVVEVAHGRYSQDNYRDFIGFQVAKPLLDRAFEETYGMKLKELLHDEDHAITTYRNAVSELIPKMTVVAATAYAQQIEKENPGFNKRKFIYRLRRTEFEKHWGNNYSKPSFRTRFLAFLVKLLPKIGPLKVLKPTIPNATQQDGYIKSVNQTVDRYDEYLKQLASSNGQADTAEISTVALALGGANLDTGDLMRLGQYRLSDRTHERLLHEYLKPNAEPVPAAVLEHLVHFYADAPAGENHVSQKEMDRIHLQLAALQQRVAAGQAKVSN</sequence>
<dbReference type="Pfam" id="PF00882">
    <property type="entry name" value="Zn_dep_PLPC"/>
    <property type="match status" value="1"/>
</dbReference>
<accession>A0A5B9EJE5</accession>
<dbReference type="Proteomes" id="UP000321820">
    <property type="component" value="Chromosome"/>
</dbReference>
<feature type="signal peptide" evidence="1">
    <location>
        <begin position="1"/>
        <end position="33"/>
    </location>
</feature>
<reference evidence="3 4" key="1">
    <citation type="submission" date="2019-08" db="EMBL/GenBank/DDBJ databases">
        <title>Complete genome sequence of Terriglobus albidus strain ORNL.</title>
        <authorList>
            <person name="Podar M."/>
        </authorList>
    </citation>
    <scope>NUCLEOTIDE SEQUENCE [LARGE SCALE GENOMIC DNA]</scope>
    <source>
        <strain evidence="3 4">ORNL</strain>
    </source>
</reference>
<keyword evidence="1" id="KW-0732">Signal</keyword>
<evidence type="ECO:0000256" key="1">
    <source>
        <dbReference type="SAM" id="SignalP"/>
    </source>
</evidence>
<dbReference type="InterPro" id="IPR029002">
    <property type="entry name" value="PLPC/GPLD1"/>
</dbReference>
<evidence type="ECO:0000313" key="3">
    <source>
        <dbReference type="EMBL" id="QEE31010.1"/>
    </source>
</evidence>
<dbReference type="OrthoDB" id="104138at2"/>
<protein>
    <submittedName>
        <fullName evidence="3">Zinc dependent phospholipase C family protein</fullName>
    </submittedName>
</protein>